<evidence type="ECO:0008006" key="5">
    <source>
        <dbReference type="Google" id="ProtNLM"/>
    </source>
</evidence>
<organism evidence="3 4">
    <name type="scientific">Cytospora schulzeri</name>
    <dbReference type="NCBI Taxonomy" id="448051"/>
    <lineage>
        <taxon>Eukaryota</taxon>
        <taxon>Fungi</taxon>
        <taxon>Dikarya</taxon>
        <taxon>Ascomycota</taxon>
        <taxon>Pezizomycotina</taxon>
        <taxon>Sordariomycetes</taxon>
        <taxon>Sordariomycetidae</taxon>
        <taxon>Diaporthales</taxon>
        <taxon>Cytosporaceae</taxon>
        <taxon>Cytospora</taxon>
    </lineage>
</organism>
<keyword evidence="4" id="KW-1185">Reference proteome</keyword>
<name>A0A423WAL7_9PEZI</name>
<dbReference type="OrthoDB" id="2898509at2759"/>
<dbReference type="PANTHER" id="PTHR47534:SF3">
    <property type="entry name" value="ALCOHOL DEHYDROGENASE-LIKE C-TERMINAL DOMAIN-CONTAINING PROTEIN"/>
    <property type="match status" value="1"/>
</dbReference>
<sequence length="326" mass="36267">MVNTTTITESNARYAAEHHKGLVCVFAGGTAGIGAATLERLATMLQSSTFYILGRNPPRHVACLEQLRASSPSNNFVFIEALVSLISDIDSACSQIRSAEKRVDFLCMSPGGMPFAGAKYTPEGLEQCFAVSYYSRLRLVSNLLPLLHQSRQPHVLSILNGTKETKIDEDDINLDKKWGIRALVNHTTLLTSLAFDYLAEHDAQKHIVFLHATPGFVNTNTPRTAEHLPSKKDGLLWWAFLSVMQIVSGWVIRYFGMNIRESGERHAFHLTSDTYQPGSWRIDSQSDVVPDNDTLRGYHSRGWAEKIWDFTHCAWDHAVAAGSTSS</sequence>
<dbReference type="STRING" id="356882.A0A423WAL7"/>
<keyword evidence="1" id="KW-0560">Oxidoreductase</keyword>
<dbReference type="Gene3D" id="3.40.50.720">
    <property type="entry name" value="NAD(P)-binding Rossmann-like Domain"/>
    <property type="match status" value="1"/>
</dbReference>
<dbReference type="InterPro" id="IPR002347">
    <property type="entry name" value="SDR_fam"/>
</dbReference>
<evidence type="ECO:0000313" key="4">
    <source>
        <dbReference type="Proteomes" id="UP000283895"/>
    </source>
</evidence>
<dbReference type="InterPro" id="IPR036291">
    <property type="entry name" value="NAD(P)-bd_dom_sf"/>
</dbReference>
<evidence type="ECO:0000256" key="1">
    <source>
        <dbReference type="ARBA" id="ARBA00023002"/>
    </source>
</evidence>
<protein>
    <recommendedName>
        <fullName evidence="5">Ketoreductase (KR) domain-containing protein</fullName>
    </recommendedName>
</protein>
<proteinExistence type="predicted"/>
<reference evidence="3 4" key="1">
    <citation type="submission" date="2015-09" db="EMBL/GenBank/DDBJ databases">
        <title>Host preference determinants of Valsa canker pathogens revealed by comparative genomics.</title>
        <authorList>
            <person name="Yin Z."/>
            <person name="Huang L."/>
        </authorList>
    </citation>
    <scope>NUCLEOTIDE SEQUENCE [LARGE SCALE GENOMIC DNA]</scope>
    <source>
        <strain evidence="3 4">03-1</strain>
    </source>
</reference>
<dbReference type="AlphaFoldDB" id="A0A423WAL7"/>
<comment type="caution">
    <text evidence="3">The sequence shown here is derived from an EMBL/GenBank/DDBJ whole genome shotgun (WGS) entry which is preliminary data.</text>
</comment>
<dbReference type="PANTHER" id="PTHR47534">
    <property type="entry name" value="YALI0E05731P"/>
    <property type="match status" value="1"/>
</dbReference>
<keyword evidence="2" id="KW-1133">Transmembrane helix</keyword>
<dbReference type="Pfam" id="PF00106">
    <property type="entry name" value="adh_short"/>
    <property type="match status" value="1"/>
</dbReference>
<feature type="transmembrane region" description="Helical" evidence="2">
    <location>
        <begin position="235"/>
        <end position="255"/>
    </location>
</feature>
<dbReference type="Proteomes" id="UP000283895">
    <property type="component" value="Unassembled WGS sequence"/>
</dbReference>
<keyword evidence="2" id="KW-0472">Membrane</keyword>
<dbReference type="GO" id="GO:0016491">
    <property type="term" value="F:oxidoreductase activity"/>
    <property type="evidence" value="ECO:0007669"/>
    <property type="project" value="UniProtKB-KW"/>
</dbReference>
<dbReference type="EMBL" id="LKEA01000021">
    <property type="protein sequence ID" value="ROW00363.1"/>
    <property type="molecule type" value="Genomic_DNA"/>
</dbReference>
<dbReference type="SUPFAM" id="SSF51735">
    <property type="entry name" value="NAD(P)-binding Rossmann-fold domains"/>
    <property type="match status" value="1"/>
</dbReference>
<accession>A0A423WAL7</accession>
<evidence type="ECO:0000256" key="2">
    <source>
        <dbReference type="SAM" id="Phobius"/>
    </source>
</evidence>
<keyword evidence="2" id="KW-0812">Transmembrane</keyword>
<gene>
    <name evidence="3" type="ORF">VMCG_07240</name>
</gene>
<evidence type="ECO:0000313" key="3">
    <source>
        <dbReference type="EMBL" id="ROW00363.1"/>
    </source>
</evidence>
<dbReference type="InterPro" id="IPR052228">
    <property type="entry name" value="Sec_Metab_Biosynth_Oxidored"/>
</dbReference>